<proteinExistence type="predicted"/>
<feature type="transmembrane region" description="Helical" evidence="1">
    <location>
        <begin position="16"/>
        <end position="34"/>
    </location>
</feature>
<keyword evidence="1" id="KW-1133">Transmembrane helix</keyword>
<reference evidence="3" key="1">
    <citation type="journal article" date="2017" name="Genome Biol.">
        <title>Comparative genomics reveals high biological diversity and specific adaptations in the industrially and medically important fungal genus Aspergillus.</title>
        <authorList>
            <person name="de Vries R.P."/>
            <person name="Riley R."/>
            <person name="Wiebenga A."/>
            <person name="Aguilar-Osorio G."/>
            <person name="Amillis S."/>
            <person name="Uchima C.A."/>
            <person name="Anderluh G."/>
            <person name="Asadollahi M."/>
            <person name="Askin M."/>
            <person name="Barry K."/>
            <person name="Battaglia E."/>
            <person name="Bayram O."/>
            <person name="Benocci T."/>
            <person name="Braus-Stromeyer S.A."/>
            <person name="Caldana C."/>
            <person name="Canovas D."/>
            <person name="Cerqueira G.C."/>
            <person name="Chen F."/>
            <person name="Chen W."/>
            <person name="Choi C."/>
            <person name="Clum A."/>
            <person name="Dos Santos R.A."/>
            <person name="Damasio A.R."/>
            <person name="Diallinas G."/>
            <person name="Emri T."/>
            <person name="Fekete E."/>
            <person name="Flipphi M."/>
            <person name="Freyberg S."/>
            <person name="Gallo A."/>
            <person name="Gournas C."/>
            <person name="Habgood R."/>
            <person name="Hainaut M."/>
            <person name="Harispe M.L."/>
            <person name="Henrissat B."/>
            <person name="Hilden K.S."/>
            <person name="Hope R."/>
            <person name="Hossain A."/>
            <person name="Karabika E."/>
            <person name="Karaffa L."/>
            <person name="Karanyi Z."/>
            <person name="Krasevec N."/>
            <person name="Kuo A."/>
            <person name="Kusch H."/>
            <person name="LaButti K."/>
            <person name="Lagendijk E.L."/>
            <person name="Lapidus A."/>
            <person name="Levasseur A."/>
            <person name="Lindquist E."/>
            <person name="Lipzen A."/>
            <person name="Logrieco A.F."/>
            <person name="MacCabe A."/>
            <person name="Maekelae M.R."/>
            <person name="Malavazi I."/>
            <person name="Melin P."/>
            <person name="Meyer V."/>
            <person name="Mielnichuk N."/>
            <person name="Miskei M."/>
            <person name="Molnar A.P."/>
            <person name="Mule G."/>
            <person name="Ngan C.Y."/>
            <person name="Orejas M."/>
            <person name="Orosz E."/>
            <person name="Ouedraogo J.P."/>
            <person name="Overkamp K.M."/>
            <person name="Park H.-S."/>
            <person name="Perrone G."/>
            <person name="Piumi F."/>
            <person name="Punt P.J."/>
            <person name="Ram A.F."/>
            <person name="Ramon A."/>
            <person name="Rauscher S."/>
            <person name="Record E."/>
            <person name="Riano-Pachon D.M."/>
            <person name="Robert V."/>
            <person name="Roehrig J."/>
            <person name="Ruller R."/>
            <person name="Salamov A."/>
            <person name="Salih N.S."/>
            <person name="Samson R.A."/>
            <person name="Sandor E."/>
            <person name="Sanguinetti M."/>
            <person name="Schuetze T."/>
            <person name="Sepcic K."/>
            <person name="Shelest E."/>
            <person name="Sherlock G."/>
            <person name="Sophianopoulou V."/>
            <person name="Squina F.M."/>
            <person name="Sun H."/>
            <person name="Susca A."/>
            <person name="Todd R.B."/>
            <person name="Tsang A."/>
            <person name="Unkles S.E."/>
            <person name="van de Wiele N."/>
            <person name="van Rossen-Uffink D."/>
            <person name="Oliveira J.V."/>
            <person name="Vesth T.C."/>
            <person name="Visser J."/>
            <person name="Yu J.-H."/>
            <person name="Zhou M."/>
            <person name="Andersen M.R."/>
            <person name="Archer D.B."/>
            <person name="Baker S.E."/>
            <person name="Benoit I."/>
            <person name="Brakhage A.A."/>
            <person name="Braus G.H."/>
            <person name="Fischer R."/>
            <person name="Frisvad J.C."/>
            <person name="Goldman G.H."/>
            <person name="Houbraken J."/>
            <person name="Oakley B."/>
            <person name="Pocsi I."/>
            <person name="Scazzocchio C."/>
            <person name="Seiboth B."/>
            <person name="vanKuyk P.A."/>
            <person name="Wortman J."/>
            <person name="Dyer P.S."/>
            <person name="Grigoriev I.V."/>
        </authorList>
    </citation>
    <scope>NUCLEOTIDE SEQUENCE [LARGE SCALE GENOMIC DNA]</scope>
    <source>
        <strain evidence="3">CBS 106.47</strain>
    </source>
</reference>
<organism evidence="2 3">
    <name type="scientific">Aspergillus luchuensis (strain CBS 106.47)</name>
    <dbReference type="NCBI Taxonomy" id="1137211"/>
    <lineage>
        <taxon>Eukaryota</taxon>
        <taxon>Fungi</taxon>
        <taxon>Dikarya</taxon>
        <taxon>Ascomycota</taxon>
        <taxon>Pezizomycotina</taxon>
        <taxon>Eurotiomycetes</taxon>
        <taxon>Eurotiomycetidae</taxon>
        <taxon>Eurotiales</taxon>
        <taxon>Aspergillaceae</taxon>
        <taxon>Aspergillus</taxon>
        <taxon>Aspergillus subgen. Circumdati</taxon>
    </lineage>
</organism>
<dbReference type="VEuPathDB" id="FungiDB:ASPFODRAFT_530403"/>
<evidence type="ECO:0000256" key="1">
    <source>
        <dbReference type="SAM" id="Phobius"/>
    </source>
</evidence>
<dbReference type="AlphaFoldDB" id="A0A1M3TMW2"/>
<protein>
    <submittedName>
        <fullName evidence="2">Uncharacterized protein</fullName>
    </submittedName>
</protein>
<sequence length="75" mass="8321">MGITIEVSFFLCSVQSPSTVVLVACLIHLCGFWLKSNRIARCRGFASVTFDVSLDSSIEIPACEIFLFISIHKHD</sequence>
<keyword evidence="1" id="KW-0812">Transmembrane</keyword>
<gene>
    <name evidence="2" type="ORF">ASPFODRAFT_530403</name>
</gene>
<name>A0A1M3TMW2_ASPLC</name>
<evidence type="ECO:0000313" key="3">
    <source>
        <dbReference type="Proteomes" id="UP000184063"/>
    </source>
</evidence>
<evidence type="ECO:0000313" key="2">
    <source>
        <dbReference type="EMBL" id="OJZ88130.1"/>
    </source>
</evidence>
<keyword evidence="1" id="KW-0472">Membrane</keyword>
<dbReference type="EMBL" id="KV878239">
    <property type="protein sequence ID" value="OJZ88130.1"/>
    <property type="molecule type" value="Genomic_DNA"/>
</dbReference>
<dbReference type="Proteomes" id="UP000184063">
    <property type="component" value="Unassembled WGS sequence"/>
</dbReference>
<accession>A0A1M3TMW2</accession>